<evidence type="ECO:0000256" key="1">
    <source>
        <dbReference type="SAM" id="MobiDB-lite"/>
    </source>
</evidence>
<dbReference type="PROSITE" id="PS51257">
    <property type="entry name" value="PROKAR_LIPOPROTEIN"/>
    <property type="match status" value="1"/>
</dbReference>
<dbReference type="RefSeq" id="WP_206294297.1">
    <property type="nucleotide sequence ID" value="NZ_CP063458.1"/>
</dbReference>
<accession>A0A7M2X067</accession>
<feature type="region of interest" description="Disordered" evidence="1">
    <location>
        <begin position="84"/>
        <end position="105"/>
    </location>
</feature>
<dbReference type="AlphaFoldDB" id="A0A7M2X067"/>
<dbReference type="EMBL" id="CP063458">
    <property type="protein sequence ID" value="QOV91148.1"/>
    <property type="molecule type" value="Genomic_DNA"/>
</dbReference>
<proteinExistence type="predicted"/>
<dbReference type="Proteomes" id="UP000593765">
    <property type="component" value="Chromosome"/>
</dbReference>
<organism evidence="2 3">
    <name type="scientific">Humisphaera borealis</name>
    <dbReference type="NCBI Taxonomy" id="2807512"/>
    <lineage>
        <taxon>Bacteria</taxon>
        <taxon>Pseudomonadati</taxon>
        <taxon>Planctomycetota</taxon>
        <taxon>Phycisphaerae</taxon>
        <taxon>Tepidisphaerales</taxon>
        <taxon>Tepidisphaeraceae</taxon>
        <taxon>Humisphaera</taxon>
    </lineage>
</organism>
<sequence>MLLTKHENQTFINQTVYISGQAFIGCTFTACTLILRETVYHLQNCTFERCNWHVDWVLMWGSPESLREIKALVSLIEQAQQQAEQQAGAGATEAPVGGSSSPFAS</sequence>
<dbReference type="KEGG" id="hbs:IPV69_07260"/>
<evidence type="ECO:0000313" key="2">
    <source>
        <dbReference type="EMBL" id="QOV91148.1"/>
    </source>
</evidence>
<keyword evidence="3" id="KW-1185">Reference proteome</keyword>
<protein>
    <submittedName>
        <fullName evidence="2">Uncharacterized protein</fullName>
    </submittedName>
</protein>
<reference evidence="2 3" key="1">
    <citation type="submission" date="2020-10" db="EMBL/GenBank/DDBJ databases">
        <title>Wide distribution of Phycisphaera-like planctomycetes from WD2101 soil group in peatlands and genome analysis of the first cultivated representative.</title>
        <authorList>
            <person name="Dedysh S.N."/>
            <person name="Beletsky A.V."/>
            <person name="Ivanova A."/>
            <person name="Kulichevskaya I.S."/>
            <person name="Suzina N.E."/>
            <person name="Philippov D.A."/>
            <person name="Rakitin A.L."/>
            <person name="Mardanov A.V."/>
            <person name="Ravin N.V."/>
        </authorList>
    </citation>
    <scope>NUCLEOTIDE SEQUENCE [LARGE SCALE GENOMIC DNA]</scope>
    <source>
        <strain evidence="2 3">M1803</strain>
    </source>
</reference>
<feature type="compositionally biased region" description="Low complexity" evidence="1">
    <location>
        <begin position="84"/>
        <end position="94"/>
    </location>
</feature>
<name>A0A7M2X067_9BACT</name>
<evidence type="ECO:0000313" key="3">
    <source>
        <dbReference type="Proteomes" id="UP000593765"/>
    </source>
</evidence>
<gene>
    <name evidence="2" type="ORF">IPV69_07260</name>
</gene>